<accession>D8QI18</accession>
<dbReference type="GO" id="GO:0016787">
    <property type="term" value="F:hydrolase activity"/>
    <property type="evidence" value="ECO:0007669"/>
    <property type="project" value="UniProtKB-KW"/>
</dbReference>
<name>D8QI18_SCHCM</name>
<dbReference type="InterPro" id="IPR053169">
    <property type="entry name" value="MUG_Protein"/>
</dbReference>
<dbReference type="VEuPathDB" id="FungiDB:SCHCODRAFT_02624668"/>
<dbReference type="OMA" id="GMINEES"/>
<dbReference type="GO" id="GO:0005975">
    <property type="term" value="P:carbohydrate metabolic process"/>
    <property type="evidence" value="ECO:0007669"/>
    <property type="project" value="InterPro"/>
</dbReference>
<proteinExistence type="predicted"/>
<dbReference type="HOGENOM" id="CLU_030049_2_0_1"/>
<protein>
    <submittedName>
        <fullName evidence="2">Glycoside hydrolase family 76 protein</fullName>
    </submittedName>
</protein>
<keyword evidence="3" id="KW-1185">Reference proteome</keyword>
<feature type="signal peptide" evidence="1">
    <location>
        <begin position="1"/>
        <end position="19"/>
    </location>
</feature>
<dbReference type="InParanoid" id="D8QI18"/>
<dbReference type="eggNOG" id="ENOG502S9UU">
    <property type="taxonomic scope" value="Eukaryota"/>
</dbReference>
<dbReference type="PANTHER" id="PTHR47791">
    <property type="entry name" value="MEIOTICALLY UP-REGULATED GENE 191 PROTEIN"/>
    <property type="match status" value="1"/>
</dbReference>
<dbReference type="Pfam" id="PF03663">
    <property type="entry name" value="Glyco_hydro_76"/>
    <property type="match status" value="1"/>
</dbReference>
<keyword evidence="2" id="KW-0378">Hydrolase</keyword>
<dbReference type="PANTHER" id="PTHR47791:SF3">
    <property type="entry name" value="MEIOTICALLY UP-REGULATED GENE 191 PROTEIN"/>
    <property type="match status" value="1"/>
</dbReference>
<dbReference type="AlphaFoldDB" id="D8QI18"/>
<dbReference type="Gene3D" id="1.50.10.20">
    <property type="match status" value="1"/>
</dbReference>
<evidence type="ECO:0000256" key="1">
    <source>
        <dbReference type="SAM" id="SignalP"/>
    </source>
</evidence>
<organism evidence="3">
    <name type="scientific">Schizophyllum commune (strain H4-8 / FGSC 9210)</name>
    <name type="common">Split gill fungus</name>
    <dbReference type="NCBI Taxonomy" id="578458"/>
    <lineage>
        <taxon>Eukaryota</taxon>
        <taxon>Fungi</taxon>
        <taxon>Dikarya</taxon>
        <taxon>Basidiomycota</taxon>
        <taxon>Agaricomycotina</taxon>
        <taxon>Agaricomycetes</taxon>
        <taxon>Agaricomycetidae</taxon>
        <taxon>Agaricales</taxon>
        <taxon>Schizophyllaceae</taxon>
        <taxon>Schizophyllum</taxon>
    </lineage>
</organism>
<reference evidence="2 3" key="1">
    <citation type="journal article" date="2010" name="Nat. Biotechnol.">
        <title>Genome sequence of the model mushroom Schizophyllum commune.</title>
        <authorList>
            <person name="Ohm R.A."/>
            <person name="de Jong J.F."/>
            <person name="Lugones L.G."/>
            <person name="Aerts A."/>
            <person name="Kothe E."/>
            <person name="Stajich J.E."/>
            <person name="de Vries R.P."/>
            <person name="Record E."/>
            <person name="Levasseur A."/>
            <person name="Baker S.E."/>
            <person name="Bartholomew K.A."/>
            <person name="Coutinho P.M."/>
            <person name="Erdmann S."/>
            <person name="Fowler T.J."/>
            <person name="Gathman A.C."/>
            <person name="Lombard V."/>
            <person name="Henrissat B."/>
            <person name="Knabe N."/>
            <person name="Kuees U."/>
            <person name="Lilly W.W."/>
            <person name="Lindquist E."/>
            <person name="Lucas S."/>
            <person name="Magnuson J.K."/>
            <person name="Piumi F."/>
            <person name="Raudaskoski M."/>
            <person name="Salamov A."/>
            <person name="Schmutz J."/>
            <person name="Schwarze F.W.M.R."/>
            <person name="vanKuyk P.A."/>
            <person name="Horton J.S."/>
            <person name="Grigoriev I.V."/>
            <person name="Woesten H.A.B."/>
        </authorList>
    </citation>
    <scope>NUCLEOTIDE SEQUENCE [LARGE SCALE GENOMIC DNA]</scope>
    <source>
        <strain evidence="3">H4-8 / FGSC 9210</strain>
    </source>
</reference>
<dbReference type="Proteomes" id="UP000007431">
    <property type="component" value="Unassembled WGS sequence"/>
</dbReference>
<dbReference type="InterPro" id="IPR005198">
    <property type="entry name" value="Glyco_hydro_76"/>
</dbReference>
<sequence length="398" mass="42546">MFSRLSCLAALALAGLSVAQDLGVPLSWRKFSNNRTQAEIIGISQGAIAYMFPQLNSAKAEFNGIGYWQSGNVWASMANHDYRAGSSAYASQVIPGLNTAFSLYVNYDQWGPNSVRARSQSLFVLVVVPVRVRSPSLFALVASELLLTNLLSVITQDVANAGRIATKKSSFRGTCEGKTMAGGVFWRANDDDLGINSITTGLYLTLSAYLAEATGDSKYTNAAILSANWIKTLNMRDDYIALDGIGAGDCGRSSAGWLFTYNTGKFVEGLNVLADVTGDGQWKSLATYAANAAMKTGAWQGSNGIITEGASPSSNNDGVGFKSILIRGLDEAYMRRQHDNEALRILIHSYVCVQLNALLDLAATGYTYSSAWAGPPQAFTTWGQMAALDVFVAAIHAA</sequence>
<gene>
    <name evidence="2" type="ORF">SCHCODRAFT_61031</name>
</gene>
<evidence type="ECO:0000313" key="2">
    <source>
        <dbReference type="EMBL" id="EFI93024.1"/>
    </source>
</evidence>
<feature type="chain" id="PRO_5003120910" evidence="1">
    <location>
        <begin position="20"/>
        <end position="398"/>
    </location>
</feature>
<keyword evidence="1" id="KW-0732">Signal</keyword>
<dbReference type="InterPro" id="IPR008928">
    <property type="entry name" value="6-hairpin_glycosidase_sf"/>
</dbReference>
<dbReference type="SUPFAM" id="SSF48208">
    <property type="entry name" value="Six-hairpin glycosidases"/>
    <property type="match status" value="1"/>
</dbReference>
<evidence type="ECO:0000313" key="3">
    <source>
        <dbReference type="Proteomes" id="UP000007431"/>
    </source>
</evidence>
<dbReference type="EMBL" id="GL377312">
    <property type="protein sequence ID" value="EFI93024.1"/>
    <property type="molecule type" value="Genomic_DNA"/>
</dbReference>